<dbReference type="EMBL" id="CH476595">
    <property type="protein sequence ID" value="EAU38190.1"/>
    <property type="molecule type" value="Genomic_DNA"/>
</dbReference>
<evidence type="ECO:0000313" key="3">
    <source>
        <dbReference type="Proteomes" id="UP000007963"/>
    </source>
</evidence>
<dbReference type="Proteomes" id="UP000007963">
    <property type="component" value="Unassembled WGS sequence"/>
</dbReference>
<organism evidence="2 3">
    <name type="scientific">Aspergillus terreus (strain NIH 2624 / FGSC A1156)</name>
    <dbReference type="NCBI Taxonomy" id="341663"/>
    <lineage>
        <taxon>Eukaryota</taxon>
        <taxon>Fungi</taxon>
        <taxon>Dikarya</taxon>
        <taxon>Ascomycota</taxon>
        <taxon>Pezizomycotina</taxon>
        <taxon>Eurotiomycetes</taxon>
        <taxon>Eurotiomycetidae</taxon>
        <taxon>Eurotiales</taxon>
        <taxon>Aspergillaceae</taxon>
        <taxon>Aspergillus</taxon>
        <taxon>Aspergillus subgen. Circumdati</taxon>
    </lineage>
</organism>
<dbReference type="AlphaFoldDB" id="Q0CY01"/>
<evidence type="ECO:0000313" key="2">
    <source>
        <dbReference type="EMBL" id="EAU38190.1"/>
    </source>
</evidence>
<sequence length="109" mass="12012">MHLFDPESGEGHSLSTSQESRPSAHLDLNGKTFSEISWTSTSHSQKLKCHLERLTITMGHPDKMKDNMFTGNKLISVAKNLAISPDEQLQAVTLYSTNGNPVQNPVLHA</sequence>
<accession>Q0CY01</accession>
<evidence type="ECO:0000256" key="1">
    <source>
        <dbReference type="SAM" id="MobiDB-lite"/>
    </source>
</evidence>
<name>Q0CY01_ASPTN</name>
<dbReference type="GeneID" id="4315753"/>
<dbReference type="RefSeq" id="XP_001208798.1">
    <property type="nucleotide sequence ID" value="XM_001208798.1"/>
</dbReference>
<reference evidence="3" key="1">
    <citation type="submission" date="2005-09" db="EMBL/GenBank/DDBJ databases">
        <title>Annotation of the Aspergillus terreus NIH2624 genome.</title>
        <authorList>
            <person name="Birren B.W."/>
            <person name="Lander E.S."/>
            <person name="Galagan J.E."/>
            <person name="Nusbaum C."/>
            <person name="Devon K."/>
            <person name="Henn M."/>
            <person name="Ma L.-J."/>
            <person name="Jaffe D.B."/>
            <person name="Butler J."/>
            <person name="Alvarez P."/>
            <person name="Gnerre S."/>
            <person name="Grabherr M."/>
            <person name="Kleber M."/>
            <person name="Mauceli E.W."/>
            <person name="Brockman W."/>
            <person name="Rounsley S."/>
            <person name="Young S.K."/>
            <person name="LaButti K."/>
            <person name="Pushparaj V."/>
            <person name="DeCaprio D."/>
            <person name="Crawford M."/>
            <person name="Koehrsen M."/>
            <person name="Engels R."/>
            <person name="Montgomery P."/>
            <person name="Pearson M."/>
            <person name="Howarth C."/>
            <person name="Larson L."/>
            <person name="Luoma S."/>
            <person name="White J."/>
            <person name="Alvarado L."/>
            <person name="Kodira C.D."/>
            <person name="Zeng Q."/>
            <person name="Oleary S."/>
            <person name="Yandava C."/>
            <person name="Denning D.W."/>
            <person name="Nierman W.C."/>
            <person name="Milne T."/>
            <person name="Madden K."/>
        </authorList>
    </citation>
    <scope>NUCLEOTIDE SEQUENCE [LARGE SCALE GENOMIC DNA]</scope>
    <source>
        <strain evidence="3">NIH 2624 / FGSC A1156</strain>
    </source>
</reference>
<gene>
    <name evidence="2" type="ORF">ATEG_01433</name>
</gene>
<dbReference type="VEuPathDB" id="FungiDB:ATEG_01433"/>
<protein>
    <submittedName>
        <fullName evidence="2">Uncharacterized protein</fullName>
    </submittedName>
</protein>
<feature type="region of interest" description="Disordered" evidence="1">
    <location>
        <begin position="1"/>
        <end position="28"/>
    </location>
</feature>
<dbReference type="HOGENOM" id="CLU_2183420_0_0_1"/>
<proteinExistence type="predicted"/>